<protein>
    <submittedName>
        <fullName evidence="3">High affinity Mn2+ porin</fullName>
    </submittedName>
</protein>
<dbReference type="Gene3D" id="2.40.160.180">
    <property type="entry name" value="Carbohydrate-selective porin OprB"/>
    <property type="match status" value="1"/>
</dbReference>
<keyword evidence="4" id="KW-1185">Reference proteome</keyword>
<reference evidence="3 4" key="1">
    <citation type="submission" date="2018-06" db="EMBL/GenBank/DDBJ databases">
        <title>Genomic Encyclopedia of Archaeal and Bacterial Type Strains, Phase II (KMG-II): from individual species to whole genera.</title>
        <authorList>
            <person name="Goeker M."/>
        </authorList>
    </citation>
    <scope>NUCLEOTIDE SEQUENCE [LARGE SCALE GENOMIC DNA]</scope>
    <source>
        <strain evidence="3 4">DSM 29821</strain>
    </source>
</reference>
<feature type="signal peptide" evidence="2">
    <location>
        <begin position="1"/>
        <end position="25"/>
    </location>
</feature>
<dbReference type="EMBL" id="QLMA01000006">
    <property type="protein sequence ID" value="RAJ78951.1"/>
    <property type="molecule type" value="Genomic_DNA"/>
</dbReference>
<comment type="caution">
    <text evidence="3">The sequence shown here is derived from an EMBL/GenBank/DDBJ whole genome shotgun (WGS) entry which is preliminary data.</text>
</comment>
<dbReference type="InterPro" id="IPR038673">
    <property type="entry name" value="OprB_sf"/>
</dbReference>
<dbReference type="GO" id="GO:0008643">
    <property type="term" value="P:carbohydrate transport"/>
    <property type="evidence" value="ECO:0007669"/>
    <property type="project" value="InterPro"/>
</dbReference>
<comment type="similarity">
    <text evidence="1 2">Belongs to the OprB family.</text>
</comment>
<dbReference type="InterPro" id="IPR007049">
    <property type="entry name" value="Carb-sel_porin_OprB"/>
</dbReference>
<proteinExistence type="inferred from homology"/>
<keyword evidence="2" id="KW-0732">Signal</keyword>
<sequence>MAIKQKIIAAIVVWFSFMKMTVAQSGADSLPAASKWTFHFQATVIGQKHSGFRSLYRGDNSLADSVEPTAVSLTATLFIGRKLWKNAAFYFNPEISGGKGLSSAAGVAGALNGETYRVGAVQPQVFIARAYLQQHFRLGKANEYISDGVNQVADVVPSRRITVSIGKFAIADFYDNNAYGKDPRTQFFNWAIWANGAWDYPANTRGYTEGVVVELIEPKYAVRISTVAVPRIANYHLMEYNVHAHSETIEFEHQLRIGQRTGKIRFLASGTYSRAPSYQQGLQAVANKDTFLLNVIRGLSENTSFGGRKYGLGMNIDQELSDDIGLFCRLGWNDGKYATWAFTEIDRTLSGGLAIKGTKWKRRNDVVGIAGIVNGISPDHRNFLAAGGYGFILGDGRLNYGHEAILETYYNAQLNKFLQLTFDYQFVNHPGYNKDRGPVHVFGLRGHIMF</sequence>
<dbReference type="AlphaFoldDB" id="A0A327VSE9"/>
<gene>
    <name evidence="3" type="ORF">CLV59_10610</name>
</gene>
<evidence type="ECO:0000313" key="4">
    <source>
        <dbReference type="Proteomes" id="UP000249819"/>
    </source>
</evidence>
<name>A0A327VSE9_9BACT</name>
<dbReference type="Pfam" id="PF04966">
    <property type="entry name" value="OprB"/>
    <property type="match status" value="1"/>
</dbReference>
<evidence type="ECO:0000256" key="2">
    <source>
        <dbReference type="RuleBase" id="RU363072"/>
    </source>
</evidence>
<organism evidence="3 4">
    <name type="scientific">Chitinophaga dinghuensis</name>
    <dbReference type="NCBI Taxonomy" id="1539050"/>
    <lineage>
        <taxon>Bacteria</taxon>
        <taxon>Pseudomonadati</taxon>
        <taxon>Bacteroidota</taxon>
        <taxon>Chitinophagia</taxon>
        <taxon>Chitinophagales</taxon>
        <taxon>Chitinophagaceae</taxon>
        <taxon>Chitinophaga</taxon>
    </lineage>
</organism>
<dbReference type="GO" id="GO:0016020">
    <property type="term" value="C:membrane"/>
    <property type="evidence" value="ECO:0007669"/>
    <property type="project" value="InterPro"/>
</dbReference>
<evidence type="ECO:0000256" key="1">
    <source>
        <dbReference type="ARBA" id="ARBA00008769"/>
    </source>
</evidence>
<accession>A0A327VSE9</accession>
<dbReference type="OrthoDB" id="5755240at2"/>
<dbReference type="Proteomes" id="UP000249819">
    <property type="component" value="Unassembled WGS sequence"/>
</dbReference>
<dbReference type="RefSeq" id="WP_111593436.1">
    <property type="nucleotide sequence ID" value="NZ_QLMA01000006.1"/>
</dbReference>
<feature type="chain" id="PRO_5016193630" evidence="2">
    <location>
        <begin position="26"/>
        <end position="450"/>
    </location>
</feature>
<evidence type="ECO:0000313" key="3">
    <source>
        <dbReference type="EMBL" id="RAJ78951.1"/>
    </source>
</evidence>
<dbReference type="GO" id="GO:0015288">
    <property type="term" value="F:porin activity"/>
    <property type="evidence" value="ECO:0007669"/>
    <property type="project" value="InterPro"/>
</dbReference>